<feature type="region of interest" description="Disordered" evidence="2">
    <location>
        <begin position="550"/>
        <end position="573"/>
    </location>
</feature>
<dbReference type="AlphaFoldDB" id="A0A1X2GEM8"/>
<dbReference type="STRING" id="101127.A0A1X2GEM8"/>
<dbReference type="Pfam" id="PF00566">
    <property type="entry name" value="RabGAP-TBC"/>
    <property type="match status" value="2"/>
</dbReference>
<keyword evidence="1" id="KW-0343">GTPase activation</keyword>
<feature type="region of interest" description="Disordered" evidence="2">
    <location>
        <begin position="471"/>
        <end position="510"/>
    </location>
</feature>
<name>A0A1X2GEM8_9FUNG</name>
<keyword evidence="5" id="KW-1185">Reference proteome</keyword>
<dbReference type="PROSITE" id="PS50086">
    <property type="entry name" value="TBC_RABGAP"/>
    <property type="match status" value="1"/>
</dbReference>
<dbReference type="EMBL" id="MCGT01000021">
    <property type="protein sequence ID" value="ORX51314.1"/>
    <property type="molecule type" value="Genomic_DNA"/>
</dbReference>
<dbReference type="SMART" id="SM00164">
    <property type="entry name" value="TBC"/>
    <property type="match status" value="1"/>
</dbReference>
<dbReference type="GO" id="GO:0005096">
    <property type="term" value="F:GTPase activator activity"/>
    <property type="evidence" value="ECO:0007669"/>
    <property type="project" value="UniProtKB-KW"/>
</dbReference>
<dbReference type="OrthoDB" id="27140at2759"/>
<reference evidence="4 5" key="1">
    <citation type="submission" date="2016-07" db="EMBL/GenBank/DDBJ databases">
        <title>Pervasive Adenine N6-methylation of Active Genes in Fungi.</title>
        <authorList>
            <consortium name="DOE Joint Genome Institute"/>
            <person name="Mondo S.J."/>
            <person name="Dannebaum R.O."/>
            <person name="Kuo R.C."/>
            <person name="Labutti K."/>
            <person name="Haridas S."/>
            <person name="Kuo A."/>
            <person name="Salamov A."/>
            <person name="Ahrendt S.R."/>
            <person name="Lipzen A."/>
            <person name="Sullivan W."/>
            <person name="Andreopoulos W.B."/>
            <person name="Clum A."/>
            <person name="Lindquist E."/>
            <person name="Daum C."/>
            <person name="Ramamoorthy G.K."/>
            <person name="Gryganskyi A."/>
            <person name="Culley D."/>
            <person name="Magnuson J.K."/>
            <person name="James T.Y."/>
            <person name="O'Malley M.A."/>
            <person name="Stajich J.E."/>
            <person name="Spatafora J.W."/>
            <person name="Visel A."/>
            <person name="Grigoriev I.V."/>
        </authorList>
    </citation>
    <scope>NUCLEOTIDE SEQUENCE [LARGE SCALE GENOMIC DNA]</scope>
    <source>
        <strain evidence="4 5">NRRL 3301</strain>
    </source>
</reference>
<dbReference type="PANTHER" id="PTHR22957:SF337">
    <property type="entry name" value="TBC1 DOMAIN FAMILY MEMBER 5"/>
    <property type="match status" value="1"/>
</dbReference>
<evidence type="ECO:0000259" key="3">
    <source>
        <dbReference type="PROSITE" id="PS50086"/>
    </source>
</evidence>
<dbReference type="SUPFAM" id="SSF47923">
    <property type="entry name" value="Ypt/Rab-GAP domain of gyp1p"/>
    <property type="match status" value="2"/>
</dbReference>
<dbReference type="Gene3D" id="1.10.472.80">
    <property type="entry name" value="Ypt/Rab-GAP domain of gyp1p, domain 3"/>
    <property type="match status" value="1"/>
</dbReference>
<evidence type="ECO:0000313" key="4">
    <source>
        <dbReference type="EMBL" id="ORX51314.1"/>
    </source>
</evidence>
<feature type="region of interest" description="Disordered" evidence="2">
    <location>
        <begin position="391"/>
        <end position="430"/>
    </location>
</feature>
<feature type="compositionally biased region" description="Basic and acidic residues" evidence="2">
    <location>
        <begin position="776"/>
        <end position="787"/>
    </location>
</feature>
<proteinExistence type="predicted"/>
<dbReference type="FunFam" id="1.10.472.80:FF:000038">
    <property type="entry name" value="TBC1 domain family member 5"/>
    <property type="match status" value="1"/>
</dbReference>
<sequence>MNLLQTKREAWDVIFKDAQLTEVSLRKRGLVGAVCENGLRSVCWKVYLQYLPSLDLTVWPDVLHEERHCYYDLRRKYIEEPAEMMRNKNGDGDVTDNNPLALNESNPWQQYFADAEIRKIIRQDVERTFPDVDFFRSSSVQEQMTDILFIYCKIHEDVSYRQGMHELLAPIYWVVADDSLADMNQEMRGNAQLDPTNRLMVQVLDPDYIEHDAYILFNKLMTFAKPWYELTPTEPINRSKSTSDLAEASKTGQMSNPIVNTCQRIQNQYLRAVDFSLYKHLNASDIEPQLYGIRWLRLLFGREFEFHELLKLWDSIFSQDPTLQIVDYICVAMLLRLHDQLIEGDYAECLTLLMRGIRINQPKTLVEQANYLQQHMNADGGLQILRQNDIRQGKEPRPSISPDQSPLQPRLVPSQHTHPTSPPLDSFSNFTRGVINSPQVRDINKAIAGVVGTVQKNVNIIGDNMRQALQDEQIHRRQRATSSSASQRPFSPPQTAPRAKPLPPFQRTPPLSATETLQQLQLANRQMGNVMSQCISVLEKEIFEANNNRQAEPQNTPSDNPLEDEQSDNIKNKDEASVVLVMAGLKHIRDVLLGKQPRFDKNVLQDARPNDQHSTLVDSAGMAAKPLPLFQQKPPVQVEAEQPQLTVASPPISSTSKIGGMLSSKASYTIDDLLADPSLQTKESQTNTKFAWMDESSTPSTNKAASPQGIDHLNEKSVADTKDSPLFQKPADGLASSPRSSLHSRKQSSATKQTAPSATISRLKESAVISNPIDPLDARNVDARPSYEYDEMNF</sequence>
<dbReference type="PANTHER" id="PTHR22957">
    <property type="entry name" value="TBC1 DOMAIN FAMILY MEMBER GTPASE-ACTIVATING PROTEIN"/>
    <property type="match status" value="1"/>
</dbReference>
<organism evidence="4 5">
    <name type="scientific">Hesseltinella vesiculosa</name>
    <dbReference type="NCBI Taxonomy" id="101127"/>
    <lineage>
        <taxon>Eukaryota</taxon>
        <taxon>Fungi</taxon>
        <taxon>Fungi incertae sedis</taxon>
        <taxon>Mucoromycota</taxon>
        <taxon>Mucoromycotina</taxon>
        <taxon>Mucoromycetes</taxon>
        <taxon>Mucorales</taxon>
        <taxon>Cunninghamellaceae</taxon>
        <taxon>Hesseltinella</taxon>
    </lineage>
</organism>
<dbReference type="FunFam" id="1.10.8.270:FF:000011">
    <property type="entry name" value="TBC1 domain family member 5"/>
    <property type="match status" value="1"/>
</dbReference>
<feature type="domain" description="Rab-GAP TBC" evidence="3">
    <location>
        <begin position="34"/>
        <end position="320"/>
    </location>
</feature>
<dbReference type="InterPro" id="IPR035969">
    <property type="entry name" value="Rab-GAP_TBC_sf"/>
</dbReference>
<dbReference type="InterPro" id="IPR000195">
    <property type="entry name" value="Rab-GAP-TBC_dom"/>
</dbReference>
<dbReference type="Gene3D" id="1.10.8.270">
    <property type="entry name" value="putative rabgap domain of human tbc1 domain family member 14 like domains"/>
    <property type="match status" value="1"/>
</dbReference>
<feature type="compositionally biased region" description="Polar residues" evidence="2">
    <location>
        <begin position="550"/>
        <end position="559"/>
    </location>
</feature>
<comment type="caution">
    <text evidence="4">The sequence shown here is derived from an EMBL/GenBank/DDBJ whole genome shotgun (WGS) entry which is preliminary data.</text>
</comment>
<evidence type="ECO:0000256" key="2">
    <source>
        <dbReference type="SAM" id="MobiDB-lite"/>
    </source>
</evidence>
<dbReference type="Proteomes" id="UP000242146">
    <property type="component" value="Unassembled WGS sequence"/>
</dbReference>
<feature type="region of interest" description="Disordered" evidence="2">
    <location>
        <begin position="723"/>
        <end position="794"/>
    </location>
</feature>
<gene>
    <name evidence="4" type="ORF">DM01DRAFT_1367707</name>
</gene>
<dbReference type="GO" id="GO:0005737">
    <property type="term" value="C:cytoplasm"/>
    <property type="evidence" value="ECO:0007669"/>
    <property type="project" value="UniProtKB-ARBA"/>
</dbReference>
<evidence type="ECO:0000256" key="1">
    <source>
        <dbReference type="ARBA" id="ARBA00022468"/>
    </source>
</evidence>
<accession>A0A1X2GEM8</accession>
<protein>
    <submittedName>
        <fullName evidence="4">RabGAP/TBC</fullName>
    </submittedName>
</protein>
<feature type="compositionally biased region" description="Polar residues" evidence="2">
    <location>
        <begin position="737"/>
        <end position="760"/>
    </location>
</feature>
<evidence type="ECO:0000313" key="5">
    <source>
        <dbReference type="Proteomes" id="UP000242146"/>
    </source>
</evidence>
<feature type="compositionally biased region" description="Pro residues" evidence="2">
    <location>
        <begin position="490"/>
        <end position="507"/>
    </location>
</feature>